<gene>
    <name evidence="3" type="ORF">MERR_LOCUS28770</name>
</gene>
<feature type="domain" description="Transposase-associated" evidence="2">
    <location>
        <begin position="10"/>
        <end position="79"/>
    </location>
</feature>
<organism evidence="3 4">
    <name type="scientific">Microthlaspi erraticum</name>
    <dbReference type="NCBI Taxonomy" id="1685480"/>
    <lineage>
        <taxon>Eukaryota</taxon>
        <taxon>Viridiplantae</taxon>
        <taxon>Streptophyta</taxon>
        <taxon>Embryophyta</taxon>
        <taxon>Tracheophyta</taxon>
        <taxon>Spermatophyta</taxon>
        <taxon>Magnoliopsida</taxon>
        <taxon>eudicotyledons</taxon>
        <taxon>Gunneridae</taxon>
        <taxon>Pentapetalae</taxon>
        <taxon>rosids</taxon>
        <taxon>malvids</taxon>
        <taxon>Brassicales</taxon>
        <taxon>Brassicaceae</taxon>
        <taxon>Coluteocarpeae</taxon>
        <taxon>Microthlaspi</taxon>
    </lineage>
</organism>
<dbReference type="Pfam" id="PF13963">
    <property type="entry name" value="Transpos_assoc"/>
    <property type="match status" value="1"/>
</dbReference>
<sequence length="510" mass="59040">MYNRIDERTGNISAEFASGVEEFMNFASSQPLALSSGGKFYCPCITCHNDKFLTGRKIWNHLYSRGFMENYYIWYMHGEELDVDLGTSHVDTSFSSSNQAEDANVEDDNVEDRYVQMVNDAFPDTSNIDNYYQEDQGNQNAEEPNSEAKKFYDMLDAAKTPLYDGCHEGHSQLFLASRYMNLHADNNMTERGVDQWAELITELLPDENHATESYYETEKLMRNLALPYHTIDVCIENCMIFWREDEKWDACKFCGAPRYKPSDGRTKIPYSRMWYLPIGDRLKRLYQSEKTASAMRWHAEHESAEGEMCHPSDAAEWQNFQQLHPRFAEEPRNVYLGLCTDGFNPFGMSRNHSLWPVILTPYNLPPGMCMKTEFLFLTILNSGPKHPRASLDVFLRPLIEELKELWSTGVEAYDISLNQNFNLKAVLLWTISDFPAYGMLSGWTTHGRLACPICMEDTKAFQLPNGRKTCWFDCHRRYLPHGHQLRKNKTSFLKGKHAIRDYPPQSLTGE</sequence>
<evidence type="ECO:0000256" key="1">
    <source>
        <dbReference type="SAM" id="MobiDB-lite"/>
    </source>
</evidence>
<feature type="compositionally biased region" description="Polar residues" evidence="1">
    <location>
        <begin position="126"/>
        <end position="143"/>
    </location>
</feature>
<dbReference type="EMBL" id="CACVBM020001248">
    <property type="protein sequence ID" value="CAA7041535.1"/>
    <property type="molecule type" value="Genomic_DNA"/>
</dbReference>
<comment type="caution">
    <text evidence="3">The sequence shown here is derived from an EMBL/GenBank/DDBJ whole genome shotgun (WGS) entry which is preliminary data.</text>
</comment>
<keyword evidence="4" id="KW-1185">Reference proteome</keyword>
<evidence type="ECO:0000259" key="2">
    <source>
        <dbReference type="Pfam" id="PF13963"/>
    </source>
</evidence>
<reference evidence="3" key="1">
    <citation type="submission" date="2020-01" db="EMBL/GenBank/DDBJ databases">
        <authorList>
            <person name="Mishra B."/>
        </authorList>
    </citation>
    <scope>NUCLEOTIDE SEQUENCE [LARGE SCALE GENOMIC DNA]</scope>
</reference>
<dbReference type="PANTHER" id="PTHR10775">
    <property type="entry name" value="OS08G0208400 PROTEIN"/>
    <property type="match status" value="1"/>
</dbReference>
<feature type="region of interest" description="Disordered" evidence="1">
    <location>
        <begin position="126"/>
        <end position="145"/>
    </location>
</feature>
<dbReference type="AlphaFoldDB" id="A0A6D2JWK5"/>
<proteinExistence type="predicted"/>
<protein>
    <recommendedName>
        <fullName evidence="2">Transposase-associated domain-containing protein</fullName>
    </recommendedName>
</protein>
<evidence type="ECO:0000313" key="3">
    <source>
        <dbReference type="EMBL" id="CAA7041535.1"/>
    </source>
</evidence>
<accession>A0A6D2JWK5</accession>
<dbReference type="Proteomes" id="UP000467841">
    <property type="component" value="Unassembled WGS sequence"/>
</dbReference>
<dbReference type="InterPro" id="IPR004242">
    <property type="entry name" value="Transposase_21"/>
</dbReference>
<dbReference type="PANTHER" id="PTHR10775:SF185">
    <property type="entry name" value="OS08G0208400 PROTEIN"/>
    <property type="match status" value="1"/>
</dbReference>
<name>A0A6D2JWK5_9BRAS</name>
<dbReference type="OrthoDB" id="1264970at2759"/>
<evidence type="ECO:0000313" key="4">
    <source>
        <dbReference type="Proteomes" id="UP000467841"/>
    </source>
</evidence>
<dbReference type="Pfam" id="PF02992">
    <property type="entry name" value="Transposase_21"/>
    <property type="match status" value="1"/>
</dbReference>
<dbReference type="InterPro" id="IPR029480">
    <property type="entry name" value="Transpos_assoc"/>
</dbReference>